<dbReference type="PANTHER" id="PTHR47506:SF6">
    <property type="entry name" value="HTH-TYPE TRANSCRIPTIONAL REPRESSOR NEMR"/>
    <property type="match status" value="1"/>
</dbReference>
<feature type="DNA-binding region" description="H-T-H motif" evidence="4">
    <location>
        <begin position="31"/>
        <end position="50"/>
    </location>
</feature>
<evidence type="ECO:0000313" key="6">
    <source>
        <dbReference type="EMBL" id="OBG07350.1"/>
    </source>
</evidence>
<evidence type="ECO:0000256" key="2">
    <source>
        <dbReference type="ARBA" id="ARBA00023125"/>
    </source>
</evidence>
<dbReference type="AlphaFoldDB" id="A0A1A2DXQ8"/>
<dbReference type="Proteomes" id="UP000093985">
    <property type="component" value="Unassembled WGS sequence"/>
</dbReference>
<dbReference type="InterPro" id="IPR009057">
    <property type="entry name" value="Homeodomain-like_sf"/>
</dbReference>
<dbReference type="Gene3D" id="1.10.357.10">
    <property type="entry name" value="Tetracycline Repressor, domain 2"/>
    <property type="match status" value="1"/>
</dbReference>
<dbReference type="SUPFAM" id="SSF48498">
    <property type="entry name" value="Tetracyclin repressor-like, C-terminal domain"/>
    <property type="match status" value="1"/>
</dbReference>
<protein>
    <submittedName>
        <fullName evidence="6">TetR family transcriptional regulator</fullName>
    </submittedName>
</protein>
<keyword evidence="2 4" id="KW-0238">DNA-binding</keyword>
<comment type="caution">
    <text evidence="6">The sequence shown here is derived from an EMBL/GenBank/DDBJ whole genome shotgun (WGS) entry which is preliminary data.</text>
</comment>
<feature type="domain" description="HTH tetR-type" evidence="5">
    <location>
        <begin position="8"/>
        <end position="68"/>
    </location>
</feature>
<dbReference type="InterPro" id="IPR001647">
    <property type="entry name" value="HTH_TetR"/>
</dbReference>
<evidence type="ECO:0000256" key="1">
    <source>
        <dbReference type="ARBA" id="ARBA00023015"/>
    </source>
</evidence>
<evidence type="ECO:0000256" key="4">
    <source>
        <dbReference type="PROSITE-ProRule" id="PRU00335"/>
    </source>
</evidence>
<accession>A0A1A2DXQ8</accession>
<proteinExistence type="predicted"/>
<dbReference type="PANTHER" id="PTHR47506">
    <property type="entry name" value="TRANSCRIPTIONAL REGULATORY PROTEIN"/>
    <property type="match status" value="1"/>
</dbReference>
<dbReference type="InterPro" id="IPR036271">
    <property type="entry name" value="Tet_transcr_reg_TetR-rel_C_sf"/>
</dbReference>
<dbReference type="GO" id="GO:0003677">
    <property type="term" value="F:DNA binding"/>
    <property type="evidence" value="ECO:0007669"/>
    <property type="project" value="UniProtKB-UniRule"/>
</dbReference>
<keyword evidence="1" id="KW-0805">Transcription regulation</keyword>
<dbReference type="Pfam" id="PF16925">
    <property type="entry name" value="TetR_C_13"/>
    <property type="match status" value="1"/>
</dbReference>
<gene>
    <name evidence="6" type="ORF">A5771_06835</name>
</gene>
<evidence type="ECO:0000256" key="3">
    <source>
        <dbReference type="ARBA" id="ARBA00023163"/>
    </source>
</evidence>
<dbReference type="PROSITE" id="PS50977">
    <property type="entry name" value="HTH_TETR_2"/>
    <property type="match status" value="1"/>
</dbReference>
<keyword evidence="3" id="KW-0804">Transcription</keyword>
<dbReference type="SUPFAM" id="SSF46689">
    <property type="entry name" value="Homeodomain-like"/>
    <property type="match status" value="1"/>
</dbReference>
<evidence type="ECO:0000313" key="7">
    <source>
        <dbReference type="Proteomes" id="UP000093985"/>
    </source>
</evidence>
<dbReference type="EMBL" id="LZIN01000038">
    <property type="protein sequence ID" value="OBG07350.1"/>
    <property type="molecule type" value="Genomic_DNA"/>
</dbReference>
<organism evidence="6 7">
    <name type="scientific">Mycolicibacter sinensis (strain JDM601)</name>
    <name type="common">Mycobacterium sinense</name>
    <dbReference type="NCBI Taxonomy" id="875328"/>
    <lineage>
        <taxon>Bacteria</taxon>
        <taxon>Bacillati</taxon>
        <taxon>Actinomycetota</taxon>
        <taxon>Actinomycetes</taxon>
        <taxon>Mycobacteriales</taxon>
        <taxon>Mycobacteriaceae</taxon>
        <taxon>Mycolicibacter</taxon>
    </lineage>
</organism>
<dbReference type="Pfam" id="PF00440">
    <property type="entry name" value="TetR_N"/>
    <property type="match status" value="1"/>
</dbReference>
<dbReference type="InterPro" id="IPR011075">
    <property type="entry name" value="TetR_C"/>
</dbReference>
<reference evidence="7" key="1">
    <citation type="submission" date="2016-06" db="EMBL/GenBank/DDBJ databases">
        <authorList>
            <person name="Sutton G."/>
            <person name="Brinkac L."/>
            <person name="Sanka R."/>
            <person name="Adams M."/>
            <person name="Lau E."/>
            <person name="Mehaffy C."/>
            <person name="Tameris M."/>
            <person name="Hatherill M."/>
            <person name="Hanekom W."/>
            <person name="Mahomed H."/>
            <person name="Mcshane H."/>
        </authorList>
    </citation>
    <scope>NUCLEOTIDE SEQUENCE [LARGE SCALE GENOMIC DNA]</scope>
    <source>
        <strain evidence="7">852014-51077_SCH5608930-a</strain>
    </source>
</reference>
<evidence type="ECO:0000259" key="5">
    <source>
        <dbReference type="PROSITE" id="PS50977"/>
    </source>
</evidence>
<name>A0A1A2DXQ8_MYCSD</name>
<sequence length="206" mass="22315">MVAAANALPHKERLLRQGMRSFYATGFHGTTVDAILAASGVPKGSFYHHFGSKDAFGMAVLDRYMQLQLDALAKWAEDETLSTTDKLTGYFAELTARFVRSGFQRACLAGKFSTELAADSAPFRDRLTVALSGWHSALSELMQAGQMRGDVRDDRSAEELSHAVLALIQGAFVIALSARDTRTLDAVNASFGPLIQPPVSDQQGMT</sequence>